<name>A0A6N9TDT6_9ALTE</name>
<evidence type="ECO:0000313" key="3">
    <source>
        <dbReference type="Proteomes" id="UP000471381"/>
    </source>
</evidence>
<organism evidence="2 3">
    <name type="scientific">Alteromonas genovensis</name>
    <dbReference type="NCBI Taxonomy" id="471225"/>
    <lineage>
        <taxon>Bacteria</taxon>
        <taxon>Pseudomonadati</taxon>
        <taxon>Pseudomonadota</taxon>
        <taxon>Gammaproteobacteria</taxon>
        <taxon>Alteromonadales</taxon>
        <taxon>Alteromonadaceae</taxon>
        <taxon>Alteromonas/Salinimonas group</taxon>
        <taxon>Alteromonas</taxon>
    </lineage>
</organism>
<sequence>MNTKQQNHKSNQANANKGSSGTSNEYQKTQDNRSKQLNPNNQRFKSKK</sequence>
<gene>
    <name evidence="2" type="ORF">GTQ48_07965</name>
</gene>
<proteinExistence type="predicted"/>
<feature type="compositionally biased region" description="Polar residues" evidence="1">
    <location>
        <begin position="1"/>
        <end position="27"/>
    </location>
</feature>
<reference evidence="2 3" key="1">
    <citation type="submission" date="2020-01" db="EMBL/GenBank/DDBJ databases">
        <title>Genomes of bacteria type strains.</title>
        <authorList>
            <person name="Chen J."/>
            <person name="Zhu S."/>
            <person name="Yang J."/>
        </authorList>
    </citation>
    <scope>NUCLEOTIDE SEQUENCE [LARGE SCALE GENOMIC DNA]</scope>
    <source>
        <strain evidence="2 3">LMG 24078</strain>
    </source>
</reference>
<comment type="caution">
    <text evidence="2">The sequence shown here is derived from an EMBL/GenBank/DDBJ whole genome shotgun (WGS) entry which is preliminary data.</text>
</comment>
<keyword evidence="3" id="KW-1185">Reference proteome</keyword>
<dbReference type="AlphaFoldDB" id="A0A6N9TDT6"/>
<accession>A0A6N9TDT6</accession>
<protein>
    <submittedName>
        <fullName evidence="2">Alpha-amylase</fullName>
    </submittedName>
</protein>
<evidence type="ECO:0000256" key="1">
    <source>
        <dbReference type="SAM" id="MobiDB-lite"/>
    </source>
</evidence>
<dbReference type="RefSeq" id="WP_163106106.1">
    <property type="nucleotide sequence ID" value="NZ_JAAAWO010000004.1"/>
</dbReference>
<dbReference type="EMBL" id="JAAAWO010000004">
    <property type="protein sequence ID" value="NDW15453.1"/>
    <property type="molecule type" value="Genomic_DNA"/>
</dbReference>
<dbReference type="Proteomes" id="UP000471381">
    <property type="component" value="Unassembled WGS sequence"/>
</dbReference>
<feature type="compositionally biased region" description="Polar residues" evidence="1">
    <location>
        <begin position="35"/>
        <end position="48"/>
    </location>
</feature>
<feature type="region of interest" description="Disordered" evidence="1">
    <location>
        <begin position="1"/>
        <end position="48"/>
    </location>
</feature>
<evidence type="ECO:0000313" key="2">
    <source>
        <dbReference type="EMBL" id="NDW15453.1"/>
    </source>
</evidence>